<dbReference type="GO" id="GO:1902201">
    <property type="term" value="P:negative regulation of bacterial-type flagellum-dependent cell motility"/>
    <property type="evidence" value="ECO:0007669"/>
    <property type="project" value="TreeGrafter"/>
</dbReference>
<dbReference type="InterPro" id="IPR011990">
    <property type="entry name" value="TPR-like_helical_dom_sf"/>
</dbReference>
<comment type="caution">
    <text evidence="2">The sequence shown here is derived from an EMBL/GenBank/DDBJ whole genome shotgun (WGS) entry which is preliminary data.</text>
</comment>
<gene>
    <name evidence="2" type="ORF">GCM10012284_13350</name>
</gene>
<dbReference type="PROSITE" id="PS50887">
    <property type="entry name" value="GGDEF"/>
    <property type="match status" value="1"/>
</dbReference>
<dbReference type="PANTHER" id="PTHR45138:SF9">
    <property type="entry name" value="DIGUANYLATE CYCLASE DGCM-RELATED"/>
    <property type="match status" value="1"/>
</dbReference>
<dbReference type="InterPro" id="IPR050469">
    <property type="entry name" value="Diguanylate_Cyclase"/>
</dbReference>
<dbReference type="GO" id="GO:0043709">
    <property type="term" value="P:cell adhesion involved in single-species biofilm formation"/>
    <property type="evidence" value="ECO:0007669"/>
    <property type="project" value="TreeGrafter"/>
</dbReference>
<evidence type="ECO:0000259" key="1">
    <source>
        <dbReference type="PROSITE" id="PS50887"/>
    </source>
</evidence>
<keyword evidence="3" id="KW-1185">Reference proteome</keyword>
<dbReference type="PANTHER" id="PTHR45138">
    <property type="entry name" value="REGULATORY COMPONENTS OF SENSORY TRANSDUCTION SYSTEM"/>
    <property type="match status" value="1"/>
</dbReference>
<dbReference type="CDD" id="cd01949">
    <property type="entry name" value="GGDEF"/>
    <property type="match status" value="1"/>
</dbReference>
<evidence type="ECO:0000313" key="2">
    <source>
        <dbReference type="EMBL" id="GGK80739.1"/>
    </source>
</evidence>
<dbReference type="SUPFAM" id="SSF55073">
    <property type="entry name" value="Nucleotide cyclase"/>
    <property type="match status" value="1"/>
</dbReference>
<proteinExistence type="predicted"/>
<dbReference type="InterPro" id="IPR000160">
    <property type="entry name" value="GGDEF_dom"/>
</dbReference>
<evidence type="ECO:0000313" key="3">
    <source>
        <dbReference type="Proteomes" id="UP000656042"/>
    </source>
</evidence>
<reference evidence="2" key="1">
    <citation type="journal article" date="2014" name="Int. J. Syst. Evol. Microbiol.">
        <title>Complete genome sequence of Corynebacterium casei LMG S-19264T (=DSM 44701T), isolated from a smear-ripened cheese.</title>
        <authorList>
            <consortium name="US DOE Joint Genome Institute (JGI-PGF)"/>
            <person name="Walter F."/>
            <person name="Albersmeier A."/>
            <person name="Kalinowski J."/>
            <person name="Ruckert C."/>
        </authorList>
    </citation>
    <scope>NUCLEOTIDE SEQUENCE</scope>
    <source>
        <strain evidence="2">CGMCC 4.7299</strain>
    </source>
</reference>
<reference evidence="2" key="2">
    <citation type="submission" date="2020-09" db="EMBL/GenBank/DDBJ databases">
        <authorList>
            <person name="Sun Q."/>
            <person name="Zhou Y."/>
        </authorList>
    </citation>
    <scope>NUCLEOTIDE SEQUENCE</scope>
    <source>
        <strain evidence="2">CGMCC 4.7299</strain>
    </source>
</reference>
<dbReference type="GO" id="GO:0005886">
    <property type="term" value="C:plasma membrane"/>
    <property type="evidence" value="ECO:0007669"/>
    <property type="project" value="TreeGrafter"/>
</dbReference>
<dbReference type="Pfam" id="PF00990">
    <property type="entry name" value="GGDEF"/>
    <property type="match status" value="1"/>
</dbReference>
<sequence length="517" mass="56537">MVAVTSRLPVPVDPYGVFTDLGRGVHDRTMNGHHREALRLADEAEAVAAILGDRQVAMVARQGRMYALLALGRLNEALVIAHELAERRQGTGPRASAAKAQADLAELLIRLGRVDEGLHWLARATAALETTPRGSLRYFSALCSVGDAAQAADLYELADDCARQAADALAVDDLFRSAGQLQHAEMLLEWGLRLEQVGRADEAWLRLNRSVAILTAYRQRHPDTPLGAALLALGLARTGRAREALELVDRSLLPLREAGQIHEARLLHLAHGSALRHLGDLAGAHREFVAAEQLAEQTGQRLIIHHELATLAAARTPGEATTTMLAALQQQVSHLWRQRLDRRLMLQQARRRAELELAREMAEGVAASDALTGLGNRRTFDQRLGALRHGTALILVDVDRFKTINDTYSHGVGDGVLTAVAEILSSHCRRGETAVRFGGDEFALFLHADLTAATVIAQRIRRVVVRWNWNDLAPGLRVTLSMGAAVYTEGMTGADLFDRADHQLYAAKRQGRDRLVA</sequence>
<protein>
    <recommendedName>
        <fullName evidence="1">GGDEF domain-containing protein</fullName>
    </recommendedName>
</protein>
<dbReference type="EMBL" id="BMMX01000003">
    <property type="protein sequence ID" value="GGK80739.1"/>
    <property type="molecule type" value="Genomic_DNA"/>
</dbReference>
<dbReference type="SMART" id="SM00267">
    <property type="entry name" value="GGDEF"/>
    <property type="match status" value="1"/>
</dbReference>
<dbReference type="Gene3D" id="3.30.70.270">
    <property type="match status" value="1"/>
</dbReference>
<dbReference type="InterPro" id="IPR043128">
    <property type="entry name" value="Rev_trsase/Diguanyl_cyclase"/>
</dbReference>
<dbReference type="SUPFAM" id="SSF48452">
    <property type="entry name" value="TPR-like"/>
    <property type="match status" value="2"/>
</dbReference>
<dbReference type="NCBIfam" id="TIGR00254">
    <property type="entry name" value="GGDEF"/>
    <property type="match status" value="1"/>
</dbReference>
<dbReference type="Proteomes" id="UP000656042">
    <property type="component" value="Unassembled WGS sequence"/>
</dbReference>
<name>A0A8J3BY26_9ACTN</name>
<accession>A0A8J3BY26</accession>
<feature type="domain" description="GGDEF" evidence="1">
    <location>
        <begin position="389"/>
        <end position="517"/>
    </location>
</feature>
<dbReference type="GO" id="GO:0052621">
    <property type="term" value="F:diguanylate cyclase activity"/>
    <property type="evidence" value="ECO:0007669"/>
    <property type="project" value="TreeGrafter"/>
</dbReference>
<dbReference type="AlphaFoldDB" id="A0A8J3BY26"/>
<organism evidence="2 3">
    <name type="scientific">Mangrovihabitans endophyticus</name>
    <dbReference type="NCBI Taxonomy" id="1751298"/>
    <lineage>
        <taxon>Bacteria</taxon>
        <taxon>Bacillati</taxon>
        <taxon>Actinomycetota</taxon>
        <taxon>Actinomycetes</taxon>
        <taxon>Micromonosporales</taxon>
        <taxon>Micromonosporaceae</taxon>
        <taxon>Mangrovihabitans</taxon>
    </lineage>
</organism>
<dbReference type="Gene3D" id="1.25.40.10">
    <property type="entry name" value="Tetratricopeptide repeat domain"/>
    <property type="match status" value="1"/>
</dbReference>
<dbReference type="InterPro" id="IPR029787">
    <property type="entry name" value="Nucleotide_cyclase"/>
</dbReference>